<keyword evidence="2" id="KW-1133">Transmembrane helix</keyword>
<dbReference type="EMBL" id="JAVRQU010000002">
    <property type="protein sequence ID" value="KAK5706076.1"/>
    <property type="molecule type" value="Genomic_DNA"/>
</dbReference>
<feature type="region of interest" description="Disordered" evidence="1">
    <location>
        <begin position="1"/>
        <end position="69"/>
    </location>
</feature>
<keyword evidence="2" id="KW-0472">Membrane</keyword>
<evidence type="ECO:0000256" key="1">
    <source>
        <dbReference type="SAM" id="MobiDB-lite"/>
    </source>
</evidence>
<evidence type="ECO:0000256" key="2">
    <source>
        <dbReference type="SAM" id="Phobius"/>
    </source>
</evidence>
<proteinExistence type="predicted"/>
<accession>A0AAN8A4W0</accession>
<evidence type="ECO:0000313" key="3">
    <source>
        <dbReference type="EMBL" id="KAK5706076.1"/>
    </source>
</evidence>
<comment type="caution">
    <text evidence="3">The sequence shown here is derived from an EMBL/GenBank/DDBJ whole genome shotgun (WGS) entry which is preliminary data.</text>
</comment>
<feature type="transmembrane region" description="Helical" evidence="2">
    <location>
        <begin position="104"/>
        <end position="126"/>
    </location>
</feature>
<dbReference type="Proteomes" id="UP001310594">
    <property type="component" value="Unassembled WGS sequence"/>
</dbReference>
<name>A0AAN8A4W0_9PEZI</name>
<sequence>MVAYSAAQPDRVGRKPLNRSTNEADPNTPPPAYLGASTDNIEPPSYELNPLFPNYNSGDSKQPRVNESELEAQQIRQAVVVAQDEARRASGQPVRLNRARRTCAWMLCLVILILLMGFILFMTGAFGDDGDDAED</sequence>
<reference evidence="3" key="1">
    <citation type="submission" date="2023-08" db="EMBL/GenBank/DDBJ databases">
        <title>Black Yeasts Isolated from many extreme environments.</title>
        <authorList>
            <person name="Coleine C."/>
            <person name="Stajich J.E."/>
            <person name="Selbmann L."/>
        </authorList>
    </citation>
    <scope>NUCLEOTIDE SEQUENCE</scope>
    <source>
        <strain evidence="3">CCFEE 5810</strain>
    </source>
</reference>
<organism evidence="3 4">
    <name type="scientific">Elasticomyces elasticus</name>
    <dbReference type="NCBI Taxonomy" id="574655"/>
    <lineage>
        <taxon>Eukaryota</taxon>
        <taxon>Fungi</taxon>
        <taxon>Dikarya</taxon>
        <taxon>Ascomycota</taxon>
        <taxon>Pezizomycotina</taxon>
        <taxon>Dothideomycetes</taxon>
        <taxon>Dothideomycetidae</taxon>
        <taxon>Mycosphaerellales</taxon>
        <taxon>Teratosphaeriaceae</taxon>
        <taxon>Elasticomyces</taxon>
    </lineage>
</organism>
<keyword evidence="2" id="KW-0812">Transmembrane</keyword>
<dbReference type="AlphaFoldDB" id="A0AAN8A4W0"/>
<gene>
    <name evidence="3" type="ORF">LTR97_001062</name>
</gene>
<evidence type="ECO:0000313" key="4">
    <source>
        <dbReference type="Proteomes" id="UP001310594"/>
    </source>
</evidence>
<protein>
    <submittedName>
        <fullName evidence="3">Uncharacterized protein</fullName>
    </submittedName>
</protein>